<protein>
    <submittedName>
        <fullName evidence="1">Uncharacterized protein</fullName>
    </submittedName>
</protein>
<sequence length="72" mass="8230">MPPLMIRQLWSLVETTQATTLVNLDDSSLVQWLLNLFGDQQALDAEESNLLANYIHTRISLIRDLAYDRIAT</sequence>
<evidence type="ECO:0000313" key="1">
    <source>
        <dbReference type="EMBL" id="NDJ19575.1"/>
    </source>
</evidence>
<accession>A0A8J7ZCP8</accession>
<evidence type="ECO:0000313" key="2">
    <source>
        <dbReference type="Proteomes" id="UP000646053"/>
    </source>
</evidence>
<dbReference type="EMBL" id="WVIE01000033">
    <property type="protein sequence ID" value="NDJ19575.1"/>
    <property type="molecule type" value="Genomic_DNA"/>
</dbReference>
<comment type="caution">
    <text evidence="1">The sequence shown here is derived from an EMBL/GenBank/DDBJ whole genome shotgun (WGS) entry which is preliminary data.</text>
</comment>
<keyword evidence="2" id="KW-1185">Reference proteome</keyword>
<dbReference type="AlphaFoldDB" id="A0A8J7ZCP8"/>
<organism evidence="1 2">
    <name type="scientific">Myxacorys almedinensis A</name>
    <dbReference type="NCBI Taxonomy" id="2690445"/>
    <lineage>
        <taxon>Bacteria</taxon>
        <taxon>Bacillati</taxon>
        <taxon>Cyanobacteriota</taxon>
        <taxon>Cyanophyceae</taxon>
        <taxon>Leptolyngbyales</taxon>
        <taxon>Leptolyngbyaceae</taxon>
        <taxon>Myxacorys</taxon>
        <taxon>Myxacorys almedinensis</taxon>
    </lineage>
</organism>
<name>A0A8J7ZCP8_9CYAN</name>
<dbReference type="Proteomes" id="UP000646053">
    <property type="component" value="Unassembled WGS sequence"/>
</dbReference>
<gene>
    <name evidence="1" type="ORF">GS601_20180</name>
</gene>
<proteinExistence type="predicted"/>
<reference evidence="1" key="1">
    <citation type="submission" date="2019-12" db="EMBL/GenBank/DDBJ databases">
        <title>High-Quality draft genome sequences of three cyanobacteria isolated from the limestone walls of the Old Cathedral of Coimbra.</title>
        <authorList>
            <person name="Tiago I."/>
            <person name="Soares F."/>
            <person name="Portugal A."/>
        </authorList>
    </citation>
    <scope>NUCLEOTIDE SEQUENCE</scope>
    <source>
        <strain evidence="1">A</strain>
    </source>
</reference>